<gene>
    <name evidence="1" type="ORF">KDAU_35270</name>
</gene>
<reference evidence="2" key="1">
    <citation type="submission" date="2018-12" db="EMBL/GenBank/DDBJ databases">
        <title>Tengunoibacter tsumagoiensis gen. nov., sp. nov., Dictyobacter kobayashii sp. nov., D. alpinus sp. nov., and D. joshuensis sp. nov. and description of Dictyobacteraceae fam. nov. within the order Ktedonobacterales isolated from Tengu-no-mugimeshi.</title>
        <authorList>
            <person name="Wang C.M."/>
            <person name="Zheng Y."/>
            <person name="Sakai Y."/>
            <person name="Toyoda A."/>
            <person name="Minakuchi Y."/>
            <person name="Abe K."/>
            <person name="Yokota A."/>
            <person name="Yabe S."/>
        </authorList>
    </citation>
    <scope>NUCLEOTIDE SEQUENCE [LARGE SCALE GENOMIC DNA]</scope>
    <source>
        <strain evidence="2">S-27</strain>
    </source>
</reference>
<dbReference type="EMBL" id="BIFQ01000001">
    <property type="protein sequence ID" value="GCE06198.1"/>
    <property type="molecule type" value="Genomic_DNA"/>
</dbReference>
<organism evidence="1 2">
    <name type="scientific">Dictyobacter aurantiacus</name>
    <dbReference type="NCBI Taxonomy" id="1936993"/>
    <lineage>
        <taxon>Bacteria</taxon>
        <taxon>Bacillati</taxon>
        <taxon>Chloroflexota</taxon>
        <taxon>Ktedonobacteria</taxon>
        <taxon>Ktedonobacterales</taxon>
        <taxon>Dictyobacteraceae</taxon>
        <taxon>Dictyobacter</taxon>
    </lineage>
</organism>
<sequence length="49" mass="5466">MAGEALFSEIVHQDWATSQLFSTKALAYQPHQQGTAYNVRTTAFLSVYS</sequence>
<proteinExistence type="predicted"/>
<accession>A0A401ZHM4</accession>
<protein>
    <submittedName>
        <fullName evidence="1">Uncharacterized protein</fullName>
    </submittedName>
</protein>
<name>A0A401ZHM4_9CHLR</name>
<dbReference type="Proteomes" id="UP000287224">
    <property type="component" value="Unassembled WGS sequence"/>
</dbReference>
<keyword evidence="2" id="KW-1185">Reference proteome</keyword>
<dbReference type="AlphaFoldDB" id="A0A401ZHM4"/>
<evidence type="ECO:0000313" key="2">
    <source>
        <dbReference type="Proteomes" id="UP000287224"/>
    </source>
</evidence>
<evidence type="ECO:0000313" key="1">
    <source>
        <dbReference type="EMBL" id="GCE06198.1"/>
    </source>
</evidence>
<comment type="caution">
    <text evidence="1">The sequence shown here is derived from an EMBL/GenBank/DDBJ whole genome shotgun (WGS) entry which is preliminary data.</text>
</comment>